<proteinExistence type="predicted"/>
<dbReference type="RefSeq" id="WP_012121200.1">
    <property type="nucleotide sequence ID" value="NC_009767.1"/>
</dbReference>
<dbReference type="Proteomes" id="UP000000263">
    <property type="component" value="Chromosome"/>
</dbReference>
<organism evidence="1 2">
    <name type="scientific">Roseiflexus castenholzii (strain DSM 13941 / HLO8)</name>
    <dbReference type="NCBI Taxonomy" id="383372"/>
    <lineage>
        <taxon>Bacteria</taxon>
        <taxon>Bacillati</taxon>
        <taxon>Chloroflexota</taxon>
        <taxon>Chloroflexia</taxon>
        <taxon>Chloroflexales</taxon>
        <taxon>Roseiflexineae</taxon>
        <taxon>Roseiflexaceae</taxon>
        <taxon>Roseiflexus</taxon>
    </lineage>
</organism>
<evidence type="ECO:0000313" key="1">
    <source>
        <dbReference type="EMBL" id="ABU58776.1"/>
    </source>
</evidence>
<dbReference type="KEGG" id="rca:Rcas_2705"/>
<name>A7NMK5_ROSCS</name>
<sequence>MVPLDEWLAVRGEQYAALLDVRREHICRAVTERLMGAFPSLCYDPTRPDAAEFQQLVYERTPRRFHRLIQVVLRLQSIAVIEREYRWGWPILQRYHVERVHLIAHIHWYFEAARKFAPPERNDRKPFALLEAAIVRIVHSIAQTTIDAIGGNGHQGNLGFAM</sequence>
<reference evidence="1 2" key="1">
    <citation type="submission" date="2007-08" db="EMBL/GenBank/DDBJ databases">
        <title>Complete sequence of Roseiflexus castenholzii DSM 13941.</title>
        <authorList>
            <consortium name="US DOE Joint Genome Institute"/>
            <person name="Copeland A."/>
            <person name="Lucas S."/>
            <person name="Lapidus A."/>
            <person name="Barry K."/>
            <person name="Glavina del Rio T."/>
            <person name="Dalin E."/>
            <person name="Tice H."/>
            <person name="Pitluck S."/>
            <person name="Thompson L.S."/>
            <person name="Brettin T."/>
            <person name="Bruce D."/>
            <person name="Detter J.C."/>
            <person name="Han C."/>
            <person name="Tapia R."/>
            <person name="Schmutz J."/>
            <person name="Larimer F."/>
            <person name="Land M."/>
            <person name="Hauser L."/>
            <person name="Kyrpides N."/>
            <person name="Mikhailova N."/>
            <person name="Bryant D.A."/>
            <person name="Hanada S."/>
            <person name="Tsukatani Y."/>
            <person name="Richardson P."/>
        </authorList>
    </citation>
    <scope>NUCLEOTIDE SEQUENCE [LARGE SCALE GENOMIC DNA]</scope>
    <source>
        <strain evidence="2">DSM 13941 / HLO8</strain>
    </source>
</reference>
<dbReference type="OrthoDB" id="9826946at2"/>
<keyword evidence="2" id="KW-1185">Reference proteome</keyword>
<dbReference type="HOGENOM" id="CLU_1702907_0_0_0"/>
<dbReference type="AlphaFoldDB" id="A7NMK5"/>
<gene>
    <name evidence="1" type="ordered locus">Rcas_2705</name>
</gene>
<evidence type="ECO:0000313" key="2">
    <source>
        <dbReference type="Proteomes" id="UP000000263"/>
    </source>
</evidence>
<accession>A7NMK5</accession>
<evidence type="ECO:0008006" key="3">
    <source>
        <dbReference type="Google" id="ProtNLM"/>
    </source>
</evidence>
<protein>
    <recommendedName>
        <fullName evidence="3">Globin-sensor domain-containing protein</fullName>
    </recommendedName>
</protein>
<dbReference type="EMBL" id="CP000804">
    <property type="protein sequence ID" value="ABU58776.1"/>
    <property type="molecule type" value="Genomic_DNA"/>
</dbReference>